<reference evidence="1" key="1">
    <citation type="submission" date="2021-06" db="EMBL/GenBank/DDBJ databases">
        <authorList>
            <person name="Kallberg Y."/>
            <person name="Tangrot J."/>
            <person name="Rosling A."/>
        </authorList>
    </citation>
    <scope>NUCLEOTIDE SEQUENCE</scope>
    <source>
        <strain evidence="1">MA461A</strain>
    </source>
</reference>
<protein>
    <submittedName>
        <fullName evidence="1">33425_t:CDS:1</fullName>
    </submittedName>
</protein>
<accession>A0ACA9MVD0</accession>
<name>A0ACA9MVD0_9GLOM</name>
<sequence>MEKINNFKLDTNFCEPYSSISRFFSKIRLSKWNQIDRFTKFIYDMNPNISSQKILDIYNRSLNNILTIQGINRKVVLYTRKIYEQEDQAKRLKTIGDTLIKIQRATIINKTRSYFQIAKKQDHMNRKDNIYIDWDDENVNINRNNALIQPNDFGETINDHKNKHQTINTNEPSEISFNSEVSVYTNNTDKNVNYHKNKRRAGDEIESSDLEFNNLDEIGSFFQSSSSRQGSGNDFLQNLQKSKLDKKKINPSFVSSNQSKEEKSFEYEDFENEDSESVDKNHAKPAPLLLSLNRKYFMEFYAKMNKSKKWILPSGTCVEDVLFHEGISLSTESLIHSWTIDLSDLETKKLFTDEDWCEIEKTVYKQPLIDENVAKTLSRFRNIRETADLRTVLDTTSYKDKNEPFEQEKHFDAEWIEHVMRHLLIYYENSDQPLQMKHLEGWYDANIWSVVIDFAFNNVKGLEISRKDPHSISVAKRKNRKRRLKERVKIGRKLDGIFKTYDGIEYGAIEVQSPFTQINSLEQCKDGFKLGKSIHNMLACLAQAINFNEEKVRQLQVVGLQHS</sequence>
<feature type="non-terminal residue" evidence="1">
    <location>
        <position position="563"/>
    </location>
</feature>
<comment type="caution">
    <text evidence="1">The sequence shown here is derived from an EMBL/GenBank/DDBJ whole genome shotgun (WGS) entry which is preliminary data.</text>
</comment>
<gene>
    <name evidence="1" type="ORF">RPERSI_LOCUS6421</name>
</gene>
<keyword evidence="2" id="KW-1185">Reference proteome</keyword>
<evidence type="ECO:0000313" key="1">
    <source>
        <dbReference type="EMBL" id="CAG8613994.1"/>
    </source>
</evidence>
<evidence type="ECO:0000313" key="2">
    <source>
        <dbReference type="Proteomes" id="UP000789920"/>
    </source>
</evidence>
<dbReference type="EMBL" id="CAJVQC010010230">
    <property type="protein sequence ID" value="CAG8613994.1"/>
    <property type="molecule type" value="Genomic_DNA"/>
</dbReference>
<proteinExistence type="predicted"/>
<dbReference type="Proteomes" id="UP000789920">
    <property type="component" value="Unassembled WGS sequence"/>
</dbReference>
<organism evidence="1 2">
    <name type="scientific">Racocetra persica</name>
    <dbReference type="NCBI Taxonomy" id="160502"/>
    <lineage>
        <taxon>Eukaryota</taxon>
        <taxon>Fungi</taxon>
        <taxon>Fungi incertae sedis</taxon>
        <taxon>Mucoromycota</taxon>
        <taxon>Glomeromycotina</taxon>
        <taxon>Glomeromycetes</taxon>
        <taxon>Diversisporales</taxon>
        <taxon>Gigasporaceae</taxon>
        <taxon>Racocetra</taxon>
    </lineage>
</organism>